<dbReference type="Gene3D" id="3.40.50.300">
    <property type="entry name" value="P-loop containing nucleotide triphosphate hydrolases"/>
    <property type="match status" value="1"/>
</dbReference>
<keyword evidence="5" id="KW-0378">Hydrolase</keyword>
<keyword evidence="16" id="KW-1185">Reference proteome</keyword>
<comment type="function">
    <text evidence="13">DNA-dependent ATPase involved in processing of recombination intermediates, plays a role in repairing DNA breaks. Stimulates the branch migration of RecA-mediated strand transfer reactions, allowing the 3' invading strand to extend heteroduplex DNA faster. Binds ssDNA in the presence of ADP but not other nucleotides, has ATPase activity that is stimulated by ssDNA and various branched DNA structures, but inhibited by SSB. Does not have RecA's homology-searching function.</text>
</comment>
<evidence type="ECO:0000256" key="13">
    <source>
        <dbReference type="RuleBase" id="RU003555"/>
    </source>
</evidence>
<evidence type="ECO:0000256" key="12">
    <source>
        <dbReference type="NCBIfam" id="TIGR00416"/>
    </source>
</evidence>
<dbReference type="CDD" id="cd01121">
    <property type="entry name" value="RadA_SMS_N"/>
    <property type="match status" value="1"/>
</dbReference>
<reference evidence="15" key="1">
    <citation type="journal article" date="2016" name="Genome Announc.">
        <title>Draft Genome Sequence of the Syntrophic Lactate-Degrading Bacterium Tepidanaerobacter syntrophicus JLT.</title>
        <authorList>
            <person name="Matsuura N."/>
            <person name="Ohashi A."/>
            <person name="Tourlousse D.M."/>
            <person name="Sekiguchi Y."/>
        </authorList>
    </citation>
    <scope>NUCLEOTIDE SEQUENCE [LARGE SCALE GENOMIC DNA]</scope>
    <source>
        <strain evidence="15">JL</strain>
    </source>
</reference>
<dbReference type="PANTHER" id="PTHR32472:SF10">
    <property type="entry name" value="DNA REPAIR PROTEIN RADA-LIKE PROTEIN"/>
    <property type="match status" value="1"/>
</dbReference>
<evidence type="ECO:0000313" key="15">
    <source>
        <dbReference type="EMBL" id="GAQ25566.1"/>
    </source>
</evidence>
<evidence type="ECO:0000256" key="9">
    <source>
        <dbReference type="ARBA" id="ARBA00023125"/>
    </source>
</evidence>
<dbReference type="FunFam" id="3.40.50.300:FF:000050">
    <property type="entry name" value="DNA repair protein RadA"/>
    <property type="match status" value="1"/>
</dbReference>
<evidence type="ECO:0000256" key="11">
    <source>
        <dbReference type="HAMAP-Rule" id="MF_01498"/>
    </source>
</evidence>
<keyword evidence="10 11" id="KW-0234">DNA repair</keyword>
<evidence type="ECO:0000256" key="8">
    <source>
        <dbReference type="ARBA" id="ARBA00023016"/>
    </source>
</evidence>
<dbReference type="PRINTS" id="PR01874">
    <property type="entry name" value="DNAREPAIRADA"/>
</dbReference>
<dbReference type="PANTHER" id="PTHR32472">
    <property type="entry name" value="DNA REPAIR PROTEIN RADA"/>
    <property type="match status" value="1"/>
</dbReference>
<keyword evidence="8 11" id="KW-0346">Stress response</keyword>
<name>A0A0U9HFN6_9FIRM</name>
<dbReference type="GO" id="GO:0140664">
    <property type="term" value="F:ATP-dependent DNA damage sensor activity"/>
    <property type="evidence" value="ECO:0007669"/>
    <property type="project" value="InterPro"/>
</dbReference>
<keyword evidence="4 13" id="KW-0863">Zinc-finger</keyword>
<evidence type="ECO:0000256" key="1">
    <source>
        <dbReference type="ARBA" id="ARBA00022723"/>
    </source>
</evidence>
<dbReference type="SUPFAM" id="SSF54211">
    <property type="entry name" value="Ribosomal protein S5 domain 2-like"/>
    <property type="match status" value="1"/>
</dbReference>
<protein>
    <recommendedName>
        <fullName evidence="11 12">DNA repair protein RadA</fullName>
    </recommendedName>
</protein>
<dbReference type="GO" id="GO:0016787">
    <property type="term" value="F:hydrolase activity"/>
    <property type="evidence" value="ECO:0007669"/>
    <property type="project" value="UniProtKB-KW"/>
</dbReference>
<evidence type="ECO:0000256" key="3">
    <source>
        <dbReference type="ARBA" id="ARBA00022763"/>
    </source>
</evidence>
<dbReference type="InterPro" id="IPR041166">
    <property type="entry name" value="Rubredoxin_2"/>
</dbReference>
<sequence length="448" mass="48665">MKEKKRFICQQCGAVLPKWMGKCPECSSWNSIVEEMIVSPAGSTHRTYKQPVSLNDIVYSEEERILTSIGELDRVLGGGIVPGSLILVGGDPGIGKSTLMLQICGNLSKNRKVLYISGEESEKQIKLRADRLGIKNGTMYIMAENNMDEIEAVISEIKPDIAIIDSIQTVYFPQISSGPGSVSQIREATVKCLRLAKETGSAIFIVGHVTKEGSLAGPKLLEHMVDCVLYFEGERYYSYRLLRAVKNRFGSTNEIGIFEMRDKGLAEVDSPSKYLLSGKPNGTPGSAVVCILEGTRPLLVEVQALVSKSGFTLPRRQTSGIDYNRAVLLTAVLEKKLGFILAQQDIFVNVAGGIKINEPGADLAIVLAIASSFKNRPVAENTVIIGEVGLAGEVRAVNHMEKRIKEAAKLGFSRAIIPSENAAEISNIVEIKIDGVKNIREAVEAGLE</sequence>
<dbReference type="EMBL" id="DF977002">
    <property type="protein sequence ID" value="GAQ25566.1"/>
    <property type="molecule type" value="Genomic_DNA"/>
</dbReference>
<keyword evidence="3 11" id="KW-0227">DNA damage</keyword>
<proteinExistence type="inferred from homology"/>
<dbReference type="InterPro" id="IPR004504">
    <property type="entry name" value="DNA_repair_RadA"/>
</dbReference>
<keyword evidence="7 11" id="KW-0067">ATP-binding</keyword>
<dbReference type="InterPro" id="IPR003593">
    <property type="entry name" value="AAA+_ATPase"/>
</dbReference>
<keyword evidence="6 13" id="KW-0862">Zinc</keyword>
<evidence type="ECO:0000256" key="7">
    <source>
        <dbReference type="ARBA" id="ARBA00022840"/>
    </source>
</evidence>
<dbReference type="InterPro" id="IPR027417">
    <property type="entry name" value="P-loop_NTPase"/>
</dbReference>
<organism evidence="15">
    <name type="scientific">Tepidanaerobacter syntrophicus</name>
    <dbReference type="NCBI Taxonomy" id="224999"/>
    <lineage>
        <taxon>Bacteria</taxon>
        <taxon>Bacillati</taxon>
        <taxon>Bacillota</taxon>
        <taxon>Clostridia</taxon>
        <taxon>Thermosediminibacterales</taxon>
        <taxon>Tepidanaerobacteraceae</taxon>
        <taxon>Tepidanaerobacter</taxon>
    </lineage>
</organism>
<dbReference type="GO" id="GO:0005829">
    <property type="term" value="C:cytosol"/>
    <property type="evidence" value="ECO:0007669"/>
    <property type="project" value="TreeGrafter"/>
</dbReference>
<dbReference type="Pfam" id="PF13481">
    <property type="entry name" value="AAA_25"/>
    <property type="match status" value="1"/>
</dbReference>
<dbReference type="STRING" id="224999.GCA_001485475_01596"/>
<feature type="domain" description="RecA family profile 1" evidence="14">
    <location>
        <begin position="61"/>
        <end position="209"/>
    </location>
</feature>
<accession>A0A0U9HFN6</accession>
<evidence type="ECO:0000256" key="10">
    <source>
        <dbReference type="ARBA" id="ARBA00023204"/>
    </source>
</evidence>
<dbReference type="AlphaFoldDB" id="A0A0U9HFN6"/>
<keyword evidence="2 11" id="KW-0547">Nucleotide-binding</keyword>
<keyword evidence="1 11" id="KW-0479">Metal-binding</keyword>
<dbReference type="InterPro" id="IPR014721">
    <property type="entry name" value="Ribsml_uS5_D2-typ_fold_subgr"/>
</dbReference>
<evidence type="ECO:0000313" key="16">
    <source>
        <dbReference type="Proteomes" id="UP000062160"/>
    </source>
</evidence>
<dbReference type="InterPro" id="IPR020568">
    <property type="entry name" value="Ribosomal_Su5_D2-typ_SF"/>
</dbReference>
<dbReference type="InterPro" id="IPR020588">
    <property type="entry name" value="RecA_ATP-bd"/>
</dbReference>
<dbReference type="Pfam" id="PF13541">
    <property type="entry name" value="ChlI"/>
    <property type="match status" value="1"/>
</dbReference>
<dbReference type="GO" id="GO:0005524">
    <property type="term" value="F:ATP binding"/>
    <property type="evidence" value="ECO:0007669"/>
    <property type="project" value="UniProtKB-UniRule"/>
</dbReference>
<feature type="short sequence motif" description="RadA KNRFG motif" evidence="11">
    <location>
        <begin position="246"/>
        <end position="250"/>
    </location>
</feature>
<keyword evidence="9 11" id="KW-0238">DNA-binding</keyword>
<dbReference type="Proteomes" id="UP000062160">
    <property type="component" value="Unassembled WGS sequence"/>
</dbReference>
<evidence type="ECO:0000256" key="4">
    <source>
        <dbReference type="ARBA" id="ARBA00022771"/>
    </source>
</evidence>
<dbReference type="Gene3D" id="3.30.230.10">
    <property type="match status" value="1"/>
</dbReference>
<comment type="similarity">
    <text evidence="11 13">Belongs to the RecA family. RadA subfamily.</text>
</comment>
<dbReference type="HAMAP" id="MF_01498">
    <property type="entry name" value="RadA_bact"/>
    <property type="match status" value="1"/>
</dbReference>
<evidence type="ECO:0000259" key="14">
    <source>
        <dbReference type="PROSITE" id="PS50162"/>
    </source>
</evidence>
<comment type="function">
    <text evidence="11">Plays a role in repairing double-strand DNA breaks, probably involving stabilizing or processing branched DNA or blocked replication forks.</text>
</comment>
<feature type="binding site" evidence="11">
    <location>
        <begin position="90"/>
        <end position="97"/>
    </location>
    <ligand>
        <name>ATP</name>
        <dbReference type="ChEBI" id="CHEBI:30616"/>
    </ligand>
</feature>
<dbReference type="OrthoDB" id="9803906at2"/>
<evidence type="ECO:0000256" key="2">
    <source>
        <dbReference type="ARBA" id="ARBA00022741"/>
    </source>
</evidence>
<dbReference type="PROSITE" id="PS50162">
    <property type="entry name" value="RECA_2"/>
    <property type="match status" value="1"/>
</dbReference>
<gene>
    <name evidence="11" type="primary">radA</name>
    <name evidence="15" type="ORF">TSYNT_895</name>
</gene>
<evidence type="ECO:0000256" key="5">
    <source>
        <dbReference type="ARBA" id="ARBA00022801"/>
    </source>
</evidence>
<dbReference type="RefSeq" id="WP_059032978.1">
    <property type="nucleotide sequence ID" value="NZ_BSDN01000018.1"/>
</dbReference>
<dbReference type="NCBIfam" id="TIGR00416">
    <property type="entry name" value="sms"/>
    <property type="match status" value="1"/>
</dbReference>
<dbReference type="GO" id="GO:0008270">
    <property type="term" value="F:zinc ion binding"/>
    <property type="evidence" value="ECO:0007669"/>
    <property type="project" value="UniProtKB-KW"/>
</dbReference>
<dbReference type="SMART" id="SM00382">
    <property type="entry name" value="AAA"/>
    <property type="match status" value="1"/>
</dbReference>
<evidence type="ECO:0000256" key="6">
    <source>
        <dbReference type="ARBA" id="ARBA00022833"/>
    </source>
</evidence>
<dbReference type="GO" id="GO:0000725">
    <property type="term" value="P:recombinational repair"/>
    <property type="evidence" value="ECO:0007669"/>
    <property type="project" value="UniProtKB-UniRule"/>
</dbReference>
<dbReference type="SUPFAM" id="SSF52540">
    <property type="entry name" value="P-loop containing nucleoside triphosphate hydrolases"/>
    <property type="match status" value="1"/>
</dbReference>
<dbReference type="Pfam" id="PF18073">
    <property type="entry name" value="Zn_ribbon_LapB"/>
    <property type="match status" value="1"/>
</dbReference>
<feature type="region of interest" description="Lon-protease-like" evidence="11">
    <location>
        <begin position="345"/>
        <end position="448"/>
    </location>
</feature>
<comment type="domain">
    <text evidence="11">The middle region has homology to RecA with ATPase motifs including the RadA KNRFG motif, while the C-terminus is homologous to Lon protease.</text>
</comment>
<dbReference type="GO" id="GO:0003684">
    <property type="term" value="F:damaged DNA binding"/>
    <property type="evidence" value="ECO:0007669"/>
    <property type="project" value="InterPro"/>
</dbReference>